<dbReference type="EMBL" id="CATOUU010001045">
    <property type="protein sequence ID" value="CAI9968648.1"/>
    <property type="molecule type" value="Genomic_DNA"/>
</dbReference>
<keyword evidence="8" id="KW-1185">Reference proteome</keyword>
<evidence type="ECO:0000313" key="8">
    <source>
        <dbReference type="Proteomes" id="UP001642409"/>
    </source>
</evidence>
<feature type="transmembrane region" description="Helical" evidence="1">
    <location>
        <begin position="95"/>
        <end position="115"/>
    </location>
</feature>
<dbReference type="EMBL" id="CATOUU010000716">
    <property type="protein sequence ID" value="CAI9943511.1"/>
    <property type="molecule type" value="Genomic_DNA"/>
</dbReference>
<evidence type="ECO:0000256" key="1">
    <source>
        <dbReference type="SAM" id="Phobius"/>
    </source>
</evidence>
<feature type="transmembrane region" description="Helical" evidence="1">
    <location>
        <begin position="37"/>
        <end position="60"/>
    </location>
</feature>
<keyword evidence="1" id="KW-1133">Transmembrane helix</keyword>
<evidence type="ECO:0000313" key="5">
    <source>
        <dbReference type="EMBL" id="CAL6041410.1"/>
    </source>
</evidence>
<dbReference type="EMBL" id="CAXDID020000150">
    <property type="protein sequence ID" value="CAL6041410.1"/>
    <property type="molecule type" value="Genomic_DNA"/>
</dbReference>
<dbReference type="EMBL" id="CAXDID020000200">
    <property type="protein sequence ID" value="CAL6054011.1"/>
    <property type="molecule type" value="Genomic_DNA"/>
</dbReference>
<protein>
    <submittedName>
        <fullName evidence="5">Hypothetical_protein</fullName>
    </submittedName>
</protein>
<dbReference type="EMBL" id="CAXDID020000380">
    <property type="protein sequence ID" value="CAL6084603.1"/>
    <property type="molecule type" value="Genomic_DNA"/>
</dbReference>
<evidence type="ECO:0000313" key="4">
    <source>
        <dbReference type="EMBL" id="CAI9968648.1"/>
    </source>
</evidence>
<reference evidence="4" key="1">
    <citation type="submission" date="2023-06" db="EMBL/GenBank/DDBJ databases">
        <authorList>
            <person name="Kurt Z."/>
        </authorList>
    </citation>
    <scope>NUCLEOTIDE SEQUENCE</scope>
</reference>
<evidence type="ECO:0000313" key="2">
    <source>
        <dbReference type="EMBL" id="CAI9943511.1"/>
    </source>
</evidence>
<organism evidence="4">
    <name type="scientific">Hexamita inflata</name>
    <dbReference type="NCBI Taxonomy" id="28002"/>
    <lineage>
        <taxon>Eukaryota</taxon>
        <taxon>Metamonada</taxon>
        <taxon>Diplomonadida</taxon>
        <taxon>Hexamitidae</taxon>
        <taxon>Hexamitinae</taxon>
        <taxon>Hexamita</taxon>
    </lineage>
</organism>
<dbReference type="EMBL" id="CATOUU010000919">
    <property type="protein sequence ID" value="CAI9959597.1"/>
    <property type="molecule type" value="Genomic_DNA"/>
</dbReference>
<dbReference type="Proteomes" id="UP001642409">
    <property type="component" value="Unassembled WGS sequence"/>
</dbReference>
<keyword evidence="1" id="KW-0472">Membrane</keyword>
<keyword evidence="1" id="KW-0812">Transmembrane</keyword>
<dbReference type="AlphaFoldDB" id="A0AA86R4B3"/>
<accession>A0AA86R4B3</accession>
<evidence type="ECO:0000313" key="7">
    <source>
        <dbReference type="EMBL" id="CAL6084603.1"/>
    </source>
</evidence>
<sequence>MKSNLPQHMSRMFKMFGQAVSRKLPFSSIYDDRMACLALEMVCQFLQLLLILCLALTYIAFNGYPISTTFCLFYWIFMMGHYLSVANAYSRMDNVLMLGDTILFIYGIIVFLLYVSGSSSGQNVCSVIYWILMPLRYIYTLIVDGITISRSEVTTGGITIKTE</sequence>
<proteinExistence type="predicted"/>
<comment type="caution">
    <text evidence="4">The sequence shown here is derived from an EMBL/GenBank/DDBJ whole genome shotgun (WGS) entry which is preliminary data.</text>
</comment>
<feature type="transmembrane region" description="Helical" evidence="1">
    <location>
        <begin position="127"/>
        <end position="146"/>
    </location>
</feature>
<gene>
    <name evidence="2" type="ORF">HINF_LOCUS31156</name>
    <name evidence="5" type="ORF">HINF_LOCUS39063</name>
    <name evidence="6" type="ORF">HINF_LOCUS45862</name>
    <name evidence="3" type="ORF">HINF_LOCUS47242</name>
    <name evidence="4" type="ORF">HINF_LOCUS56293</name>
    <name evidence="7" type="ORF">HINF_LOCUS62284</name>
</gene>
<evidence type="ECO:0000313" key="6">
    <source>
        <dbReference type="EMBL" id="CAL6054011.1"/>
    </source>
</evidence>
<reference evidence="5 8" key="2">
    <citation type="submission" date="2024-07" db="EMBL/GenBank/DDBJ databases">
        <authorList>
            <person name="Akdeniz Z."/>
        </authorList>
    </citation>
    <scope>NUCLEOTIDE SEQUENCE [LARGE SCALE GENOMIC DNA]</scope>
</reference>
<feature type="transmembrane region" description="Helical" evidence="1">
    <location>
        <begin position="66"/>
        <end position="83"/>
    </location>
</feature>
<evidence type="ECO:0000313" key="3">
    <source>
        <dbReference type="EMBL" id="CAI9959597.1"/>
    </source>
</evidence>
<name>A0AA86R4B3_9EUKA</name>